<accession>A0A5J4IMW1</accession>
<keyword evidence="1" id="KW-0472">Membrane</keyword>
<sequence length="186" mass="21647">MGGVIYKITYTKYEETKPFANIKIYDPNEAMLYRIFGLQGHLLWGATDRFVVHNEEPKSFNPADLLYGMPIMMEEFAADKKMVLTANNTGGYNFTNAYPGILFKIFPVSLALVYHTILVIGFLALMGWVLKELMVKKAYFLSIIAYQLFNWTIYAFVMGYFYKLYFAFGFLAVYFLFVHFRKPKLT</sequence>
<name>A0A5J4IMW1_9FLAO</name>
<feature type="transmembrane region" description="Helical" evidence="1">
    <location>
        <begin position="101"/>
        <end position="126"/>
    </location>
</feature>
<dbReference type="AlphaFoldDB" id="A0A5J4IMW1"/>
<comment type="caution">
    <text evidence="3">The sequence shown here is derived from an EMBL/GenBank/DDBJ whole genome shotgun (WGS) entry which is preliminary data.</text>
</comment>
<keyword evidence="1" id="KW-0812">Transmembrane</keyword>
<protein>
    <recommendedName>
        <fullName evidence="2">DUF6418 domain-containing protein</fullName>
    </recommendedName>
</protein>
<reference evidence="3 4" key="1">
    <citation type="submission" date="2019-08" db="EMBL/GenBank/DDBJ databases">
        <title>Draft genome sequence of Ulvibacter marinus type strain NBRC 109484.</title>
        <authorList>
            <person name="Kawano K."/>
            <person name="Ushijima N."/>
            <person name="Kihara M."/>
            <person name="Itoh H."/>
        </authorList>
    </citation>
    <scope>NUCLEOTIDE SEQUENCE [LARGE SCALE GENOMIC DNA]</scope>
    <source>
        <strain evidence="3 4">NBRC 109484</strain>
    </source>
</reference>
<evidence type="ECO:0000313" key="3">
    <source>
        <dbReference type="EMBL" id="GER58675.1"/>
    </source>
</evidence>
<evidence type="ECO:0000259" key="2">
    <source>
        <dbReference type="Pfam" id="PF19982"/>
    </source>
</evidence>
<proteinExistence type="predicted"/>
<keyword evidence="1" id="KW-1133">Transmembrane helix</keyword>
<dbReference type="Pfam" id="PF19982">
    <property type="entry name" value="DUF6418"/>
    <property type="match status" value="1"/>
</dbReference>
<feature type="transmembrane region" description="Helical" evidence="1">
    <location>
        <begin position="162"/>
        <end position="180"/>
    </location>
</feature>
<dbReference type="EMBL" id="BKCG01000001">
    <property type="protein sequence ID" value="GER58675.1"/>
    <property type="molecule type" value="Genomic_DNA"/>
</dbReference>
<gene>
    <name evidence="3" type="ORF">ULMA_07830</name>
</gene>
<dbReference type="Proteomes" id="UP000326509">
    <property type="component" value="Unassembled WGS sequence"/>
</dbReference>
<evidence type="ECO:0000313" key="4">
    <source>
        <dbReference type="Proteomes" id="UP000326509"/>
    </source>
</evidence>
<keyword evidence="4" id="KW-1185">Reference proteome</keyword>
<evidence type="ECO:0000256" key="1">
    <source>
        <dbReference type="SAM" id="Phobius"/>
    </source>
</evidence>
<feature type="domain" description="DUF6418" evidence="2">
    <location>
        <begin position="64"/>
        <end position="165"/>
    </location>
</feature>
<dbReference type="InterPro" id="IPR046303">
    <property type="entry name" value="DUF6418"/>
</dbReference>
<organism evidence="3 4">
    <name type="scientific">Patiriisocius marinus</name>
    <dbReference type="NCBI Taxonomy" id="1397112"/>
    <lineage>
        <taxon>Bacteria</taxon>
        <taxon>Pseudomonadati</taxon>
        <taxon>Bacteroidota</taxon>
        <taxon>Flavobacteriia</taxon>
        <taxon>Flavobacteriales</taxon>
        <taxon>Flavobacteriaceae</taxon>
        <taxon>Patiriisocius</taxon>
    </lineage>
</organism>